<evidence type="ECO:0000313" key="3">
    <source>
        <dbReference type="Proteomes" id="UP000016933"/>
    </source>
</evidence>
<gene>
    <name evidence="2" type="ORF">DOTSEDRAFT_148601</name>
</gene>
<comment type="similarity">
    <text evidence="1">Belongs to the RutC family.</text>
</comment>
<dbReference type="EMBL" id="KB446537">
    <property type="protein sequence ID" value="EME46407.1"/>
    <property type="molecule type" value="Genomic_DNA"/>
</dbReference>
<dbReference type="Proteomes" id="UP000016933">
    <property type="component" value="Unassembled WGS sequence"/>
</dbReference>
<proteinExistence type="inferred from homology"/>
<dbReference type="AlphaFoldDB" id="N1PSQ0"/>
<dbReference type="OMA" id="IFLTEFK"/>
<dbReference type="GO" id="GO:0005829">
    <property type="term" value="C:cytosol"/>
    <property type="evidence" value="ECO:0007669"/>
    <property type="project" value="TreeGrafter"/>
</dbReference>
<reference evidence="2 3" key="2">
    <citation type="journal article" date="2012" name="PLoS Pathog.">
        <title>Diverse lifestyles and strategies of plant pathogenesis encoded in the genomes of eighteen Dothideomycetes fungi.</title>
        <authorList>
            <person name="Ohm R.A."/>
            <person name="Feau N."/>
            <person name="Henrissat B."/>
            <person name="Schoch C.L."/>
            <person name="Horwitz B.A."/>
            <person name="Barry K.W."/>
            <person name="Condon B.J."/>
            <person name="Copeland A.C."/>
            <person name="Dhillon B."/>
            <person name="Glaser F."/>
            <person name="Hesse C.N."/>
            <person name="Kosti I."/>
            <person name="LaButti K."/>
            <person name="Lindquist E.A."/>
            <person name="Lucas S."/>
            <person name="Salamov A.A."/>
            <person name="Bradshaw R.E."/>
            <person name="Ciuffetti L."/>
            <person name="Hamelin R.C."/>
            <person name="Kema G.H.J."/>
            <person name="Lawrence C."/>
            <person name="Scott J.A."/>
            <person name="Spatafora J.W."/>
            <person name="Turgeon B.G."/>
            <person name="de Wit P.J.G.M."/>
            <person name="Zhong S."/>
            <person name="Goodwin S.B."/>
            <person name="Grigoriev I.V."/>
        </authorList>
    </citation>
    <scope>NUCLEOTIDE SEQUENCE [LARGE SCALE GENOMIC DNA]</scope>
    <source>
        <strain evidence="3">NZE10 / CBS 128990</strain>
    </source>
</reference>
<dbReference type="InterPro" id="IPR035959">
    <property type="entry name" value="RutC-like_sf"/>
</dbReference>
<evidence type="ECO:0008006" key="4">
    <source>
        <dbReference type="Google" id="ProtNLM"/>
    </source>
</evidence>
<dbReference type="InterPro" id="IPR006056">
    <property type="entry name" value="RidA"/>
</dbReference>
<dbReference type="GO" id="GO:0005739">
    <property type="term" value="C:mitochondrion"/>
    <property type="evidence" value="ECO:0007669"/>
    <property type="project" value="TreeGrafter"/>
</dbReference>
<reference evidence="3" key="1">
    <citation type="journal article" date="2012" name="PLoS Genet.">
        <title>The genomes of the fungal plant pathogens Cladosporium fulvum and Dothistroma septosporum reveal adaptation to different hosts and lifestyles but also signatures of common ancestry.</title>
        <authorList>
            <person name="de Wit P.J.G.M."/>
            <person name="van der Burgt A."/>
            <person name="Oekmen B."/>
            <person name="Stergiopoulos I."/>
            <person name="Abd-Elsalam K.A."/>
            <person name="Aerts A.L."/>
            <person name="Bahkali A.H."/>
            <person name="Beenen H.G."/>
            <person name="Chettri P."/>
            <person name="Cox M.P."/>
            <person name="Datema E."/>
            <person name="de Vries R.P."/>
            <person name="Dhillon B."/>
            <person name="Ganley A.R."/>
            <person name="Griffiths S.A."/>
            <person name="Guo Y."/>
            <person name="Hamelin R.C."/>
            <person name="Henrissat B."/>
            <person name="Kabir M.S."/>
            <person name="Jashni M.K."/>
            <person name="Kema G."/>
            <person name="Klaubauf S."/>
            <person name="Lapidus A."/>
            <person name="Levasseur A."/>
            <person name="Lindquist E."/>
            <person name="Mehrabi R."/>
            <person name="Ohm R.A."/>
            <person name="Owen T.J."/>
            <person name="Salamov A."/>
            <person name="Schwelm A."/>
            <person name="Schijlen E."/>
            <person name="Sun H."/>
            <person name="van den Burg H.A."/>
            <person name="van Ham R.C.H.J."/>
            <person name="Zhang S."/>
            <person name="Goodwin S.B."/>
            <person name="Grigoriev I.V."/>
            <person name="Collemare J."/>
            <person name="Bradshaw R.E."/>
        </authorList>
    </citation>
    <scope>NUCLEOTIDE SEQUENCE [LARGE SCALE GENOMIC DNA]</scope>
    <source>
        <strain evidence="3">NZE10 / CBS 128990</strain>
    </source>
</reference>
<dbReference type="STRING" id="675120.N1PSQ0"/>
<dbReference type="Gene3D" id="3.30.1330.40">
    <property type="entry name" value="RutC-like"/>
    <property type="match status" value="1"/>
</dbReference>
<dbReference type="eggNOG" id="KOG2317">
    <property type="taxonomic scope" value="Eukaryota"/>
</dbReference>
<dbReference type="NCBIfam" id="TIGR00004">
    <property type="entry name" value="Rid family detoxifying hydrolase"/>
    <property type="match status" value="1"/>
</dbReference>
<evidence type="ECO:0000313" key="2">
    <source>
        <dbReference type="EMBL" id="EME46407.1"/>
    </source>
</evidence>
<dbReference type="OrthoDB" id="5421421at2759"/>
<dbReference type="GO" id="GO:0019239">
    <property type="term" value="F:deaminase activity"/>
    <property type="evidence" value="ECO:0007669"/>
    <property type="project" value="TreeGrafter"/>
</dbReference>
<dbReference type="PANTHER" id="PTHR11803">
    <property type="entry name" value="2-IMINOBUTANOATE/2-IMINOPROPANOATE DEAMINASE RIDA"/>
    <property type="match status" value="1"/>
</dbReference>
<dbReference type="SUPFAM" id="SSF55298">
    <property type="entry name" value="YjgF-like"/>
    <property type="match status" value="1"/>
</dbReference>
<dbReference type="HOGENOM" id="CLU_100715_7_0_1"/>
<keyword evidence="3" id="KW-1185">Reference proteome</keyword>
<name>N1PSQ0_DOTSN</name>
<organism evidence="2 3">
    <name type="scientific">Dothistroma septosporum (strain NZE10 / CBS 128990)</name>
    <name type="common">Red band needle blight fungus</name>
    <name type="synonym">Mycosphaerella pini</name>
    <dbReference type="NCBI Taxonomy" id="675120"/>
    <lineage>
        <taxon>Eukaryota</taxon>
        <taxon>Fungi</taxon>
        <taxon>Dikarya</taxon>
        <taxon>Ascomycota</taxon>
        <taxon>Pezizomycotina</taxon>
        <taxon>Dothideomycetes</taxon>
        <taxon>Dothideomycetidae</taxon>
        <taxon>Mycosphaerellales</taxon>
        <taxon>Mycosphaerellaceae</taxon>
        <taxon>Dothistroma</taxon>
    </lineage>
</organism>
<dbReference type="CDD" id="cd00448">
    <property type="entry name" value="YjgF_YER057c_UK114_family"/>
    <property type="match status" value="1"/>
</dbReference>
<dbReference type="FunFam" id="3.30.1330.40:FF:000001">
    <property type="entry name" value="L-PSP family endoribonuclease"/>
    <property type="match status" value="1"/>
</dbReference>
<dbReference type="PANTHER" id="PTHR11803:SF58">
    <property type="entry name" value="PROTEIN HMF1-RELATED"/>
    <property type="match status" value="1"/>
</dbReference>
<dbReference type="Pfam" id="PF01042">
    <property type="entry name" value="Ribonuc_L-PSP"/>
    <property type="match status" value="1"/>
</dbReference>
<evidence type="ECO:0000256" key="1">
    <source>
        <dbReference type="ARBA" id="ARBA00010552"/>
    </source>
</evidence>
<sequence>MLASRRAARTASRLTPTPAVHFAKVPLTLRTPSIAPQARTMTEIKLISTPKAAQPVAPYSQAVQAGSHIFVSGQIPADAKGTLVEGTIAEKTTVCCEGMKSILEAAGSSLARVVKVTVFLTSMDNFAEMNSVYEKYFGETKPARSCVAVHELPKGVPVELECIALSGSG</sequence>
<protein>
    <recommendedName>
        <fullName evidence="4">YjgF-like protein</fullName>
    </recommendedName>
</protein>
<accession>N1PSQ0</accession>
<dbReference type="InterPro" id="IPR006175">
    <property type="entry name" value="YjgF/YER057c/UK114"/>
</dbReference>